<accession>S3C083</accession>
<dbReference type="eggNOG" id="ENOG502RVW6">
    <property type="taxonomic scope" value="Eukaryota"/>
</dbReference>
<feature type="compositionally biased region" description="Polar residues" evidence="1">
    <location>
        <begin position="187"/>
        <end position="198"/>
    </location>
</feature>
<name>S3C083_OPHP1</name>
<feature type="region of interest" description="Disordered" evidence="1">
    <location>
        <begin position="1"/>
        <end position="131"/>
    </location>
</feature>
<feature type="region of interest" description="Disordered" evidence="1">
    <location>
        <begin position="234"/>
        <end position="317"/>
    </location>
</feature>
<organism evidence="2 3">
    <name type="scientific">Ophiostoma piceae (strain UAMH 11346)</name>
    <name type="common">Sap stain fungus</name>
    <dbReference type="NCBI Taxonomy" id="1262450"/>
    <lineage>
        <taxon>Eukaryota</taxon>
        <taxon>Fungi</taxon>
        <taxon>Dikarya</taxon>
        <taxon>Ascomycota</taxon>
        <taxon>Pezizomycotina</taxon>
        <taxon>Sordariomycetes</taxon>
        <taxon>Sordariomycetidae</taxon>
        <taxon>Ophiostomatales</taxon>
        <taxon>Ophiostomataceae</taxon>
        <taxon>Ophiostoma</taxon>
    </lineage>
</organism>
<evidence type="ECO:0000313" key="2">
    <source>
        <dbReference type="EMBL" id="EPE06182.1"/>
    </source>
</evidence>
<evidence type="ECO:0000256" key="1">
    <source>
        <dbReference type="SAM" id="MobiDB-lite"/>
    </source>
</evidence>
<feature type="region of interest" description="Disordered" evidence="1">
    <location>
        <begin position="177"/>
        <end position="198"/>
    </location>
</feature>
<dbReference type="OMA" id="HHNMTWE"/>
<evidence type="ECO:0000313" key="3">
    <source>
        <dbReference type="Proteomes" id="UP000016923"/>
    </source>
</evidence>
<dbReference type="HOGENOM" id="CLU_029046_0_0_1"/>
<reference evidence="2 3" key="1">
    <citation type="journal article" date="2013" name="BMC Genomics">
        <title>The genome and transcriptome of the pine saprophyte Ophiostoma piceae, and a comparison with the bark beetle-associated pine pathogen Grosmannia clavigera.</title>
        <authorList>
            <person name="Haridas S."/>
            <person name="Wang Y."/>
            <person name="Lim L."/>
            <person name="Massoumi Alamouti S."/>
            <person name="Jackman S."/>
            <person name="Docking R."/>
            <person name="Robertson G."/>
            <person name="Birol I."/>
            <person name="Bohlmann J."/>
            <person name="Breuil C."/>
        </authorList>
    </citation>
    <scope>NUCLEOTIDE SEQUENCE [LARGE SCALE GENOMIC DNA]</scope>
    <source>
        <strain evidence="2 3">UAMH 11346</strain>
    </source>
</reference>
<feature type="compositionally biased region" description="Polar residues" evidence="1">
    <location>
        <begin position="71"/>
        <end position="115"/>
    </location>
</feature>
<feature type="compositionally biased region" description="Polar residues" evidence="1">
    <location>
        <begin position="256"/>
        <end position="269"/>
    </location>
</feature>
<sequence length="632" mass="70257">MHPAPSLLEAPPLREEPRQGKGRRMSEESMETDQGRTSSEPSSPHRRPDSSSPTSPTVTNITNGSVMAMTSGGNTRNDQSASSHSTISNGDRTSPTFASQNVFPVNGGSDASTNRRPSRRRTGPLSASQREKAALIRKLGACIDCRRRRVACHPSHHAMSWEEAMRKFMAQSPTQEYTPLAGRPISPAQSTGRLSFGQSDAQEMDIDSDTMPAAARRLLDPQQHHQQEILENQQLTQEPQQQQQQQISQHQEQAQPSPRQAPTQTRSQPSPLPPAASRRLSMGTESRLRTPLPSGPRPEKFSSGSLPGIESLSGDLQSGTARVINEANPSRSRYDFVQVMIVQWSNDSGRDERDAINELSALLKTDYNYNVEIVSIPVGAQSPLRWLMQTVMGFVNNRDMRDTLKIFYYAGFSYLDRDREFVLSSSMDKAAVQGQAQATIRWSAIQQVLEDATADTLLLMDAAYYPCSKMTRREGVFEVVAAASGEDPKKALGRVSFTRAITEELRTRLNQRFRGPLSALSAAELHVQLTSNYPKIIEERSTDKEQMTSFPSPFHMQAASNARLPSILLAPFRKSSLRSPEPTTPIPSTQLNLTIRLSDGVVDKPGWIEWMRLLPEGVKEVKCESPFRNVYR</sequence>
<proteinExistence type="predicted"/>
<dbReference type="VEuPathDB" id="FungiDB:F503_03011"/>
<protein>
    <submittedName>
        <fullName evidence="2">Uncharacterized protein</fullName>
    </submittedName>
</protein>
<gene>
    <name evidence="2" type="ORF">F503_03011</name>
</gene>
<dbReference type="EMBL" id="KE148154">
    <property type="protein sequence ID" value="EPE06182.1"/>
    <property type="molecule type" value="Genomic_DNA"/>
</dbReference>
<feature type="compositionally biased region" description="Basic and acidic residues" evidence="1">
    <location>
        <begin position="12"/>
        <end position="27"/>
    </location>
</feature>
<keyword evidence="3" id="KW-1185">Reference proteome</keyword>
<dbReference type="Proteomes" id="UP000016923">
    <property type="component" value="Unassembled WGS sequence"/>
</dbReference>
<dbReference type="AlphaFoldDB" id="S3C083"/>
<feature type="compositionally biased region" description="Low complexity" evidence="1">
    <location>
        <begin position="234"/>
        <end position="255"/>
    </location>
</feature>
<dbReference type="OrthoDB" id="3921198at2759"/>